<dbReference type="Pfam" id="PF00476">
    <property type="entry name" value="DNA_pol_A"/>
    <property type="match status" value="1"/>
</dbReference>
<dbReference type="Proteomes" id="UP000198635">
    <property type="component" value="Unassembled WGS sequence"/>
</dbReference>
<dbReference type="InterPro" id="IPR008918">
    <property type="entry name" value="HhH2"/>
</dbReference>
<evidence type="ECO:0000256" key="8">
    <source>
        <dbReference type="ARBA" id="ARBA00022932"/>
    </source>
</evidence>
<dbReference type="GO" id="GO:0006302">
    <property type="term" value="P:double-strand break repair"/>
    <property type="evidence" value="ECO:0007669"/>
    <property type="project" value="TreeGrafter"/>
</dbReference>
<proteinExistence type="inferred from homology"/>
<evidence type="ECO:0000313" key="18">
    <source>
        <dbReference type="Proteomes" id="UP000198635"/>
    </source>
</evidence>
<dbReference type="SMART" id="SM00279">
    <property type="entry name" value="HhH2"/>
    <property type="match status" value="1"/>
</dbReference>
<evidence type="ECO:0000313" key="17">
    <source>
        <dbReference type="EMBL" id="SFJ00309.1"/>
    </source>
</evidence>
<dbReference type="InterPro" id="IPR020046">
    <property type="entry name" value="5-3_exonucl_a-hlix_arch_N"/>
</dbReference>
<evidence type="ECO:0000259" key="15">
    <source>
        <dbReference type="SMART" id="SM00475"/>
    </source>
</evidence>
<dbReference type="SUPFAM" id="SSF47807">
    <property type="entry name" value="5' to 3' exonuclease, C-terminal subdomain"/>
    <property type="match status" value="1"/>
</dbReference>
<dbReference type="InterPro" id="IPR002298">
    <property type="entry name" value="DNA_polymerase_A"/>
</dbReference>
<evidence type="ECO:0000256" key="14">
    <source>
        <dbReference type="SAM" id="MobiDB-lite"/>
    </source>
</evidence>
<evidence type="ECO:0000256" key="2">
    <source>
        <dbReference type="ARBA" id="ARBA00012417"/>
    </source>
</evidence>
<dbReference type="FunFam" id="1.10.150.20:FF:000002">
    <property type="entry name" value="DNA polymerase I"/>
    <property type="match status" value="1"/>
</dbReference>
<evidence type="ECO:0000256" key="1">
    <source>
        <dbReference type="ARBA" id="ARBA00007705"/>
    </source>
</evidence>
<sequence>MSLQTRLGLKTEPLFLIDGHAFIYRGFYAYPDFKRSDGFPTSAMYIVFKLVLKLLREENPSHLVFVTDGRAPTFRHELLPSYKANRPRMPEGLAAQLEPLKAGLRLLGIRVLEAEGGEADDCIASLASRFKEDRSVVIVGADKDLRQCLDENVVMWDPAQGKEKLVTRDGFVEETGLKPDQWADFQAMTGDAADNIPGIPKVGPKTAMGFLRRFPSLDALKKNFDRLTAKEQTLLAPHMEQVFVYRELTTLRTDMCREYGLDDLAVGEIDGGALDFFKEYEFRSLLSEFQALARKNGRTSTNGAQAEAAVKTDPAPDREEKPGPARVEPRLAPSLESMAGKDVGLYAEGEKWILGTDAEELLYMGAASDLCRALAGAHVFVTSYKGVLEQGRLDLSGCAEVFDIELAAYLLSPEERNYTLERIRDGLGDEIDVHRENHGQAVLAVGRLLRARLAGSELLGLMQGLELPLTEVLVRMQKRGIRIDEARFQDFLSMVQTELDRLTQKIHEQAGEEFNIRSSQQLGEVLFSRLGLTSKQKTPGGAQSTSSSVLEGLAGDHPIVADVLEFRMYEKLRSTYLEPMPRLADRNGRIHTTFNQLATATGRLSSSNPNLQNIPIRGVLGPRMRSCFVAAPGNRLVAADYSQVELRVLAHMSGDPTLTDAFAAGDDIHARTAGILFDKAEVSADERRKAKTINFGLLYGMGPQKLGRELGISLKEAKEFIAVYFSKLSRVREFYEEIEAGAKSLGYVTTLAGRRRMLPGINSRNVNMAQQARRMAINTVVQGSAADIIKKAMLEVDKSPVIGELDASLILQIHDELLLEAPAAKAREVGQAVAGIMSSVHSLSVPLVVDWGVGEDWGAAHQ</sequence>
<evidence type="ECO:0000256" key="5">
    <source>
        <dbReference type="ARBA" id="ARBA00022695"/>
    </source>
</evidence>
<comment type="function">
    <text evidence="13">In addition to polymerase activity, this DNA polymerase exhibits 5'-3' exonuclease activity.</text>
</comment>
<dbReference type="PRINTS" id="PR00868">
    <property type="entry name" value="DNAPOLI"/>
</dbReference>
<dbReference type="EMBL" id="FORX01000001">
    <property type="protein sequence ID" value="SFJ00309.1"/>
    <property type="molecule type" value="Genomic_DNA"/>
</dbReference>
<dbReference type="Pfam" id="PF01367">
    <property type="entry name" value="5_3_exonuc"/>
    <property type="match status" value="1"/>
</dbReference>
<feature type="domain" description="DNA-directed DNA polymerase family A palm" evidence="16">
    <location>
        <begin position="621"/>
        <end position="825"/>
    </location>
</feature>
<dbReference type="CDD" id="cd09898">
    <property type="entry name" value="H3TH_53EXO"/>
    <property type="match status" value="1"/>
</dbReference>
<keyword evidence="8 13" id="KW-0239">DNA-directed DNA polymerase</keyword>
<gene>
    <name evidence="13" type="primary">polA</name>
    <name evidence="17" type="ORF">SAMN04488082_10173</name>
</gene>
<evidence type="ECO:0000256" key="6">
    <source>
        <dbReference type="ARBA" id="ARBA00022705"/>
    </source>
</evidence>
<dbReference type="SMART" id="SM00475">
    <property type="entry name" value="53EXOc"/>
    <property type="match status" value="1"/>
</dbReference>
<dbReference type="Gene3D" id="1.10.150.20">
    <property type="entry name" value="5' to 3' exonuclease, C-terminal subdomain"/>
    <property type="match status" value="2"/>
</dbReference>
<dbReference type="InterPro" id="IPR036397">
    <property type="entry name" value="RNaseH_sf"/>
</dbReference>
<name>A0A1I3MTM9_9BACT</name>
<keyword evidence="5 13" id="KW-0548">Nucleotidyltransferase</keyword>
<evidence type="ECO:0000256" key="3">
    <source>
        <dbReference type="ARBA" id="ARBA00020311"/>
    </source>
</evidence>
<dbReference type="Gene3D" id="1.20.1060.10">
    <property type="entry name" value="Taq DNA Polymerase, Chain T, domain 4"/>
    <property type="match status" value="1"/>
</dbReference>
<dbReference type="GO" id="GO:0003677">
    <property type="term" value="F:DNA binding"/>
    <property type="evidence" value="ECO:0007669"/>
    <property type="project" value="UniProtKB-UniRule"/>
</dbReference>
<dbReference type="RefSeq" id="WP_092372172.1">
    <property type="nucleotide sequence ID" value="NZ_FORX01000001.1"/>
</dbReference>
<dbReference type="GO" id="GO:0003887">
    <property type="term" value="F:DNA-directed DNA polymerase activity"/>
    <property type="evidence" value="ECO:0007669"/>
    <property type="project" value="UniProtKB-UniRule"/>
</dbReference>
<dbReference type="SMART" id="SM00482">
    <property type="entry name" value="POLAc"/>
    <property type="match status" value="1"/>
</dbReference>
<dbReference type="FunFam" id="1.20.1060.10:FF:000001">
    <property type="entry name" value="DNA polymerase I"/>
    <property type="match status" value="1"/>
</dbReference>
<evidence type="ECO:0000256" key="13">
    <source>
        <dbReference type="RuleBase" id="RU004460"/>
    </source>
</evidence>
<evidence type="ECO:0000256" key="11">
    <source>
        <dbReference type="ARBA" id="ARBA00049244"/>
    </source>
</evidence>
<feature type="region of interest" description="Disordered" evidence="14">
    <location>
        <begin position="296"/>
        <end position="330"/>
    </location>
</feature>
<feature type="domain" description="5'-3' exonuclease" evidence="15">
    <location>
        <begin position="12"/>
        <end position="267"/>
    </location>
</feature>
<protein>
    <recommendedName>
        <fullName evidence="3 12">DNA polymerase I</fullName>
        <ecNumber evidence="2 12">2.7.7.7</ecNumber>
    </recommendedName>
</protein>
<dbReference type="NCBIfam" id="TIGR00593">
    <property type="entry name" value="pola"/>
    <property type="match status" value="1"/>
</dbReference>
<comment type="catalytic activity">
    <reaction evidence="11 13">
        <text>DNA(n) + a 2'-deoxyribonucleoside 5'-triphosphate = DNA(n+1) + diphosphate</text>
        <dbReference type="Rhea" id="RHEA:22508"/>
        <dbReference type="Rhea" id="RHEA-COMP:17339"/>
        <dbReference type="Rhea" id="RHEA-COMP:17340"/>
        <dbReference type="ChEBI" id="CHEBI:33019"/>
        <dbReference type="ChEBI" id="CHEBI:61560"/>
        <dbReference type="ChEBI" id="CHEBI:173112"/>
        <dbReference type="EC" id="2.7.7.7"/>
    </reaction>
</comment>
<dbReference type="GO" id="GO:0006261">
    <property type="term" value="P:DNA-templated DNA replication"/>
    <property type="evidence" value="ECO:0007669"/>
    <property type="project" value="UniProtKB-UniRule"/>
</dbReference>
<evidence type="ECO:0000256" key="4">
    <source>
        <dbReference type="ARBA" id="ARBA00022679"/>
    </source>
</evidence>
<dbReference type="OrthoDB" id="9806424at2"/>
<dbReference type="SUPFAM" id="SSF88723">
    <property type="entry name" value="PIN domain-like"/>
    <property type="match status" value="1"/>
</dbReference>
<dbReference type="Gene3D" id="3.30.70.370">
    <property type="match status" value="1"/>
</dbReference>
<keyword evidence="6 13" id="KW-0235">DNA replication</keyword>
<dbReference type="FunFam" id="1.10.150.20:FF:000003">
    <property type="entry name" value="DNA polymerase I"/>
    <property type="match status" value="1"/>
</dbReference>
<dbReference type="STRING" id="52560.SAMN04488082_10173"/>
<evidence type="ECO:0000259" key="16">
    <source>
        <dbReference type="SMART" id="SM00482"/>
    </source>
</evidence>
<dbReference type="AlphaFoldDB" id="A0A1I3MTM9"/>
<comment type="similarity">
    <text evidence="1 13">Belongs to the DNA polymerase type-A family.</text>
</comment>
<accession>A0A1I3MTM9</accession>
<dbReference type="EC" id="2.7.7.7" evidence="2 12"/>
<keyword evidence="13" id="KW-0269">Exonuclease</keyword>
<evidence type="ECO:0000256" key="9">
    <source>
        <dbReference type="ARBA" id="ARBA00023125"/>
    </source>
</evidence>
<dbReference type="InterPro" id="IPR018320">
    <property type="entry name" value="DNA_polymerase_1"/>
</dbReference>
<dbReference type="SUPFAM" id="SSF56672">
    <property type="entry name" value="DNA/RNA polymerases"/>
    <property type="match status" value="1"/>
</dbReference>
<dbReference type="GO" id="GO:0008409">
    <property type="term" value="F:5'-3' exonuclease activity"/>
    <property type="evidence" value="ECO:0007669"/>
    <property type="project" value="UniProtKB-UniRule"/>
</dbReference>
<dbReference type="InterPro" id="IPR002421">
    <property type="entry name" value="5-3_exonuclease"/>
</dbReference>
<keyword evidence="13" id="KW-0378">Hydrolase</keyword>
<dbReference type="InterPro" id="IPR043502">
    <property type="entry name" value="DNA/RNA_pol_sf"/>
</dbReference>
<dbReference type="Gene3D" id="3.30.420.10">
    <property type="entry name" value="Ribonuclease H-like superfamily/Ribonuclease H"/>
    <property type="match status" value="1"/>
</dbReference>
<dbReference type="CDD" id="cd09859">
    <property type="entry name" value="PIN_53EXO"/>
    <property type="match status" value="1"/>
</dbReference>
<dbReference type="InterPro" id="IPR020045">
    <property type="entry name" value="DNA_polI_H3TH"/>
</dbReference>
<keyword evidence="18" id="KW-1185">Reference proteome</keyword>
<keyword evidence="9 13" id="KW-0238">DNA-binding</keyword>
<keyword evidence="13" id="KW-0540">Nuclease</keyword>
<dbReference type="Gene3D" id="3.40.50.1010">
    <property type="entry name" value="5'-nuclease"/>
    <property type="match status" value="1"/>
</dbReference>
<evidence type="ECO:0000256" key="7">
    <source>
        <dbReference type="ARBA" id="ARBA00022763"/>
    </source>
</evidence>
<dbReference type="InterPro" id="IPR001098">
    <property type="entry name" value="DNA-dir_DNA_pol_A_palm_dom"/>
</dbReference>
<keyword evidence="7 13" id="KW-0227">DNA damage</keyword>
<dbReference type="CDD" id="cd08637">
    <property type="entry name" value="DNA_pol_A_pol_I_C"/>
    <property type="match status" value="1"/>
</dbReference>
<dbReference type="NCBIfam" id="NF004397">
    <property type="entry name" value="PRK05755.1"/>
    <property type="match status" value="1"/>
</dbReference>
<evidence type="ECO:0000256" key="12">
    <source>
        <dbReference type="NCBIfam" id="TIGR00593"/>
    </source>
</evidence>
<keyword evidence="10 13" id="KW-0234">DNA repair</keyword>
<reference evidence="18" key="1">
    <citation type="submission" date="2016-10" db="EMBL/GenBank/DDBJ databases">
        <authorList>
            <person name="Varghese N."/>
            <person name="Submissions S."/>
        </authorList>
    </citation>
    <scope>NUCLEOTIDE SEQUENCE [LARGE SCALE GENOMIC DNA]</scope>
    <source>
        <strain evidence="18">DSM 5918</strain>
    </source>
</reference>
<organism evidence="17 18">
    <name type="scientific">Desulfomicrobium apsheronum</name>
    <dbReference type="NCBI Taxonomy" id="52560"/>
    <lineage>
        <taxon>Bacteria</taxon>
        <taxon>Pseudomonadati</taxon>
        <taxon>Thermodesulfobacteriota</taxon>
        <taxon>Desulfovibrionia</taxon>
        <taxon>Desulfovibrionales</taxon>
        <taxon>Desulfomicrobiaceae</taxon>
        <taxon>Desulfomicrobium</taxon>
    </lineage>
</organism>
<evidence type="ECO:0000256" key="10">
    <source>
        <dbReference type="ARBA" id="ARBA00023204"/>
    </source>
</evidence>
<feature type="compositionally biased region" description="Basic and acidic residues" evidence="14">
    <location>
        <begin position="314"/>
        <end position="329"/>
    </location>
</feature>
<dbReference type="InterPro" id="IPR019760">
    <property type="entry name" value="DNA-dir_DNA_pol_A_CS"/>
</dbReference>
<dbReference type="InterPro" id="IPR029060">
    <property type="entry name" value="PIN-like_dom_sf"/>
</dbReference>
<keyword evidence="4 13" id="KW-0808">Transferase</keyword>
<dbReference type="PANTHER" id="PTHR10133">
    <property type="entry name" value="DNA POLYMERASE I"/>
    <property type="match status" value="1"/>
</dbReference>
<dbReference type="PROSITE" id="PS00447">
    <property type="entry name" value="DNA_POLYMERASE_A"/>
    <property type="match status" value="1"/>
</dbReference>
<dbReference type="Pfam" id="PF02739">
    <property type="entry name" value="5_3_exonuc_N"/>
    <property type="match status" value="1"/>
</dbReference>
<dbReference type="PANTHER" id="PTHR10133:SF27">
    <property type="entry name" value="DNA POLYMERASE NU"/>
    <property type="match status" value="1"/>
</dbReference>
<dbReference type="InterPro" id="IPR036279">
    <property type="entry name" value="5-3_exonuclease_C_sf"/>
</dbReference>